<dbReference type="AlphaFoldDB" id="A0A3N4HHA8"/>
<dbReference type="Proteomes" id="UP000275078">
    <property type="component" value="Unassembled WGS sequence"/>
</dbReference>
<name>A0A3N4HHA8_ASCIM</name>
<sequence>MWRVSTVKGNFPCKNWSNSLSTALVRTEGGRGPAKDLNCDGPEATVGNVSSNQWNLDLQGCVVSEIGEFAAVVENIFVSPFLGSILPVETAESVCQYVKVFWNITDLETILVEKEASSHKTLILAYEFARFHSDGVQKILDTLVIDVNDYFMDHTGDNVLRAVSEPAGSADFELDKGVKRYGVNITEILR</sequence>
<accession>A0A3N4HHA8</accession>
<evidence type="ECO:0000313" key="2">
    <source>
        <dbReference type="Proteomes" id="UP000275078"/>
    </source>
</evidence>
<organism evidence="1 2">
    <name type="scientific">Ascobolus immersus RN42</name>
    <dbReference type="NCBI Taxonomy" id="1160509"/>
    <lineage>
        <taxon>Eukaryota</taxon>
        <taxon>Fungi</taxon>
        <taxon>Dikarya</taxon>
        <taxon>Ascomycota</taxon>
        <taxon>Pezizomycotina</taxon>
        <taxon>Pezizomycetes</taxon>
        <taxon>Pezizales</taxon>
        <taxon>Ascobolaceae</taxon>
        <taxon>Ascobolus</taxon>
    </lineage>
</organism>
<keyword evidence="2" id="KW-1185">Reference proteome</keyword>
<proteinExistence type="predicted"/>
<reference evidence="1 2" key="1">
    <citation type="journal article" date="2018" name="Nat. Ecol. Evol.">
        <title>Pezizomycetes genomes reveal the molecular basis of ectomycorrhizal truffle lifestyle.</title>
        <authorList>
            <person name="Murat C."/>
            <person name="Payen T."/>
            <person name="Noel B."/>
            <person name="Kuo A."/>
            <person name="Morin E."/>
            <person name="Chen J."/>
            <person name="Kohler A."/>
            <person name="Krizsan K."/>
            <person name="Balestrini R."/>
            <person name="Da Silva C."/>
            <person name="Montanini B."/>
            <person name="Hainaut M."/>
            <person name="Levati E."/>
            <person name="Barry K.W."/>
            <person name="Belfiori B."/>
            <person name="Cichocki N."/>
            <person name="Clum A."/>
            <person name="Dockter R.B."/>
            <person name="Fauchery L."/>
            <person name="Guy J."/>
            <person name="Iotti M."/>
            <person name="Le Tacon F."/>
            <person name="Lindquist E.A."/>
            <person name="Lipzen A."/>
            <person name="Malagnac F."/>
            <person name="Mello A."/>
            <person name="Molinier V."/>
            <person name="Miyauchi S."/>
            <person name="Poulain J."/>
            <person name="Riccioni C."/>
            <person name="Rubini A."/>
            <person name="Sitrit Y."/>
            <person name="Splivallo R."/>
            <person name="Traeger S."/>
            <person name="Wang M."/>
            <person name="Zifcakova L."/>
            <person name="Wipf D."/>
            <person name="Zambonelli A."/>
            <person name="Paolocci F."/>
            <person name="Nowrousian M."/>
            <person name="Ottonello S."/>
            <person name="Baldrian P."/>
            <person name="Spatafora J.W."/>
            <person name="Henrissat B."/>
            <person name="Nagy L.G."/>
            <person name="Aury J.M."/>
            <person name="Wincker P."/>
            <person name="Grigoriev I.V."/>
            <person name="Bonfante P."/>
            <person name="Martin F.M."/>
        </authorList>
    </citation>
    <scope>NUCLEOTIDE SEQUENCE [LARGE SCALE GENOMIC DNA]</scope>
    <source>
        <strain evidence="1 2">RN42</strain>
    </source>
</reference>
<evidence type="ECO:0000313" key="1">
    <source>
        <dbReference type="EMBL" id="RPA72887.1"/>
    </source>
</evidence>
<protein>
    <submittedName>
        <fullName evidence="1">Uncharacterized protein</fullName>
    </submittedName>
</protein>
<gene>
    <name evidence="1" type="ORF">BJ508DRAFT_314355</name>
</gene>
<dbReference type="EMBL" id="ML119842">
    <property type="protein sequence ID" value="RPA72887.1"/>
    <property type="molecule type" value="Genomic_DNA"/>
</dbReference>